<name>A0A1C0Y6W6_9BACL</name>
<dbReference type="InterPro" id="IPR036388">
    <property type="entry name" value="WH-like_DNA-bd_sf"/>
</dbReference>
<evidence type="ECO:0000313" key="6">
    <source>
        <dbReference type="Proteomes" id="UP000093199"/>
    </source>
</evidence>
<dbReference type="GO" id="GO:0003677">
    <property type="term" value="F:DNA binding"/>
    <property type="evidence" value="ECO:0007669"/>
    <property type="project" value="UniProtKB-KW"/>
</dbReference>
<dbReference type="SUPFAM" id="SSF46785">
    <property type="entry name" value="Winged helix' DNA-binding domain"/>
    <property type="match status" value="1"/>
</dbReference>
<reference evidence="5 6" key="1">
    <citation type="submission" date="2016-07" db="EMBL/GenBank/DDBJ databases">
        <title>Caryophanon tenue genome sequencing.</title>
        <authorList>
            <person name="Verma A."/>
            <person name="Pal Y."/>
            <person name="Krishnamurthi S."/>
        </authorList>
    </citation>
    <scope>NUCLEOTIDE SEQUENCE [LARGE SCALE GENOMIC DNA]</scope>
    <source>
        <strain evidence="5 6">DSM 14152</strain>
    </source>
</reference>
<evidence type="ECO:0000313" key="5">
    <source>
        <dbReference type="EMBL" id="OCS82898.1"/>
    </source>
</evidence>
<dbReference type="PRINTS" id="PR00598">
    <property type="entry name" value="HTHMARR"/>
</dbReference>
<dbReference type="PROSITE" id="PS50995">
    <property type="entry name" value="HTH_MARR_2"/>
    <property type="match status" value="1"/>
</dbReference>
<gene>
    <name evidence="5" type="ORF">A6M13_05725</name>
</gene>
<evidence type="ECO:0000256" key="3">
    <source>
        <dbReference type="ARBA" id="ARBA00023163"/>
    </source>
</evidence>
<dbReference type="GO" id="GO:0003700">
    <property type="term" value="F:DNA-binding transcription factor activity"/>
    <property type="evidence" value="ECO:0007669"/>
    <property type="project" value="InterPro"/>
</dbReference>
<accession>A0A1C0Y6W6</accession>
<keyword evidence="2" id="KW-0238">DNA-binding</keyword>
<dbReference type="PANTHER" id="PTHR42756:SF1">
    <property type="entry name" value="TRANSCRIPTIONAL REPRESSOR OF EMRAB OPERON"/>
    <property type="match status" value="1"/>
</dbReference>
<evidence type="ECO:0000256" key="1">
    <source>
        <dbReference type="ARBA" id="ARBA00023015"/>
    </source>
</evidence>
<dbReference type="SMART" id="SM00347">
    <property type="entry name" value="HTH_MARR"/>
    <property type="match status" value="1"/>
</dbReference>
<dbReference type="EMBL" id="MASJ01000039">
    <property type="protein sequence ID" value="OCS82898.1"/>
    <property type="molecule type" value="Genomic_DNA"/>
</dbReference>
<dbReference type="AlphaFoldDB" id="A0A1C0Y6W6"/>
<evidence type="ECO:0000259" key="4">
    <source>
        <dbReference type="PROSITE" id="PS50995"/>
    </source>
</evidence>
<feature type="domain" description="HTH marR-type" evidence="4">
    <location>
        <begin position="1"/>
        <end position="131"/>
    </location>
</feature>
<dbReference type="RefSeq" id="WP_066547570.1">
    <property type="nucleotide sequence ID" value="NZ_MASJ01000039.1"/>
</dbReference>
<evidence type="ECO:0000256" key="2">
    <source>
        <dbReference type="ARBA" id="ARBA00023125"/>
    </source>
</evidence>
<dbReference type="Gene3D" id="1.10.10.10">
    <property type="entry name" value="Winged helix-like DNA-binding domain superfamily/Winged helix DNA-binding domain"/>
    <property type="match status" value="1"/>
</dbReference>
<dbReference type="InterPro" id="IPR000835">
    <property type="entry name" value="HTH_MarR-typ"/>
</dbReference>
<keyword evidence="3" id="KW-0804">Transcription</keyword>
<organism evidence="5 6">
    <name type="scientific">Caryophanon tenue</name>
    <dbReference type="NCBI Taxonomy" id="33978"/>
    <lineage>
        <taxon>Bacteria</taxon>
        <taxon>Bacillati</taxon>
        <taxon>Bacillota</taxon>
        <taxon>Bacilli</taxon>
        <taxon>Bacillales</taxon>
        <taxon>Caryophanaceae</taxon>
        <taxon>Caryophanon</taxon>
    </lineage>
</organism>
<sequence>MELFTSMNRLNRFYTVQVNEICATRKMTSMQFLMLRYIHQSKSCTSMDIVKAWNVEKPTVSEHIRRLHDKGWVAITQGADRRVKNLSLTTEGIAVYEDIIIEVERLQQEVTAIFTEDELDVFTRFVAKLEQQFLSYE</sequence>
<dbReference type="InterPro" id="IPR036390">
    <property type="entry name" value="WH_DNA-bd_sf"/>
</dbReference>
<dbReference type="PANTHER" id="PTHR42756">
    <property type="entry name" value="TRANSCRIPTIONAL REGULATOR, MARR"/>
    <property type="match status" value="1"/>
</dbReference>
<dbReference type="Pfam" id="PF12802">
    <property type="entry name" value="MarR_2"/>
    <property type="match status" value="1"/>
</dbReference>
<comment type="caution">
    <text evidence="5">The sequence shown here is derived from an EMBL/GenBank/DDBJ whole genome shotgun (WGS) entry which is preliminary data.</text>
</comment>
<dbReference type="STRING" id="33978.A6M13_05725"/>
<keyword evidence="1" id="KW-0805">Transcription regulation</keyword>
<proteinExistence type="predicted"/>
<protein>
    <recommendedName>
        <fullName evidence="4">HTH marR-type domain-containing protein</fullName>
    </recommendedName>
</protein>
<keyword evidence="6" id="KW-1185">Reference proteome</keyword>
<dbReference type="Proteomes" id="UP000093199">
    <property type="component" value="Unassembled WGS sequence"/>
</dbReference>